<name>A0ABS2L854_9MICO</name>
<reference evidence="1 2" key="1">
    <citation type="submission" date="2021-01" db="EMBL/GenBank/DDBJ databases">
        <title>Sequencing the genomes of 1000 actinobacteria strains.</title>
        <authorList>
            <person name="Klenk H.-P."/>
        </authorList>
    </citation>
    <scope>NUCLEOTIDE SEQUENCE [LARGE SCALE GENOMIC DNA]</scope>
    <source>
        <strain evidence="1 2">DSM 13057</strain>
    </source>
</reference>
<accession>A0ABS2L854</accession>
<evidence type="ECO:0000313" key="1">
    <source>
        <dbReference type="EMBL" id="MBM7473164.1"/>
    </source>
</evidence>
<protein>
    <submittedName>
        <fullName evidence="1">Uncharacterized protein</fullName>
    </submittedName>
</protein>
<dbReference type="RefSeq" id="WP_205110400.1">
    <property type="nucleotide sequence ID" value="NZ_BAAAHT010000014.1"/>
</dbReference>
<sequence length="63" mass="7288">MTGTDVFQAEQQEAEISSAPTAWRRHLYLMLDAYRAERAHPLPEPPMTDEQLYDAMVHLSTRN</sequence>
<proteinExistence type="predicted"/>
<gene>
    <name evidence="1" type="ORF">JOE66_002798</name>
</gene>
<organism evidence="1 2">
    <name type="scientific">Subtercola frigoramans</name>
    <dbReference type="NCBI Taxonomy" id="120298"/>
    <lineage>
        <taxon>Bacteria</taxon>
        <taxon>Bacillati</taxon>
        <taxon>Actinomycetota</taxon>
        <taxon>Actinomycetes</taxon>
        <taxon>Micrococcales</taxon>
        <taxon>Microbacteriaceae</taxon>
        <taxon>Subtercola</taxon>
    </lineage>
</organism>
<dbReference type="Proteomes" id="UP000776164">
    <property type="component" value="Unassembled WGS sequence"/>
</dbReference>
<comment type="caution">
    <text evidence="1">The sequence shown here is derived from an EMBL/GenBank/DDBJ whole genome shotgun (WGS) entry which is preliminary data.</text>
</comment>
<dbReference type="EMBL" id="JAFBBU010000001">
    <property type="protein sequence ID" value="MBM7473164.1"/>
    <property type="molecule type" value="Genomic_DNA"/>
</dbReference>
<evidence type="ECO:0000313" key="2">
    <source>
        <dbReference type="Proteomes" id="UP000776164"/>
    </source>
</evidence>
<keyword evidence="2" id="KW-1185">Reference proteome</keyword>